<feature type="compositionally biased region" description="Low complexity" evidence="1">
    <location>
        <begin position="48"/>
        <end position="68"/>
    </location>
</feature>
<evidence type="ECO:0000313" key="3">
    <source>
        <dbReference type="Proteomes" id="UP001189429"/>
    </source>
</evidence>
<keyword evidence="3" id="KW-1185">Reference proteome</keyword>
<evidence type="ECO:0000313" key="2">
    <source>
        <dbReference type="EMBL" id="CAK0856842.1"/>
    </source>
</evidence>
<comment type="caution">
    <text evidence="2">The sequence shown here is derived from an EMBL/GenBank/DDBJ whole genome shotgun (WGS) entry which is preliminary data.</text>
</comment>
<feature type="non-terminal residue" evidence="2">
    <location>
        <position position="157"/>
    </location>
</feature>
<protein>
    <submittedName>
        <fullName evidence="2">Uncharacterized protein</fullName>
    </submittedName>
</protein>
<evidence type="ECO:0000256" key="1">
    <source>
        <dbReference type="SAM" id="MobiDB-lite"/>
    </source>
</evidence>
<name>A0ABN9UBP1_9DINO</name>
<feature type="region of interest" description="Disordered" evidence="1">
    <location>
        <begin position="27"/>
        <end position="68"/>
    </location>
</feature>
<proteinExistence type="predicted"/>
<feature type="compositionally biased region" description="Low complexity" evidence="1">
    <location>
        <begin position="135"/>
        <end position="145"/>
    </location>
</feature>
<gene>
    <name evidence="2" type="ORF">PCOR1329_LOCUS47113</name>
</gene>
<dbReference type="Proteomes" id="UP001189429">
    <property type="component" value="Unassembled WGS sequence"/>
</dbReference>
<reference evidence="2" key="1">
    <citation type="submission" date="2023-10" db="EMBL/GenBank/DDBJ databases">
        <authorList>
            <person name="Chen Y."/>
            <person name="Shah S."/>
            <person name="Dougan E. K."/>
            <person name="Thang M."/>
            <person name="Chan C."/>
        </authorList>
    </citation>
    <scope>NUCLEOTIDE SEQUENCE [LARGE SCALE GENOMIC DNA]</scope>
</reference>
<dbReference type="EMBL" id="CAUYUJ010015673">
    <property type="protein sequence ID" value="CAK0856842.1"/>
    <property type="molecule type" value="Genomic_DNA"/>
</dbReference>
<accession>A0ABN9UBP1</accession>
<feature type="region of interest" description="Disordered" evidence="1">
    <location>
        <begin position="123"/>
        <end position="148"/>
    </location>
</feature>
<organism evidence="2 3">
    <name type="scientific">Prorocentrum cordatum</name>
    <dbReference type="NCBI Taxonomy" id="2364126"/>
    <lineage>
        <taxon>Eukaryota</taxon>
        <taxon>Sar</taxon>
        <taxon>Alveolata</taxon>
        <taxon>Dinophyceae</taxon>
        <taxon>Prorocentrales</taxon>
        <taxon>Prorocentraceae</taxon>
        <taxon>Prorocentrum</taxon>
    </lineage>
</organism>
<sequence>MVIPMEYASGHTLRAALVAAGSAARPAALRKRKGDPDGATSACPLRLASRGAGPRTGRPGARAGEGAKAAAAAAGALAGAAAAGAAGATSASGRRASRAAWCQVQSGETTVQCTRTAITTITTSTARTGSRRSTRASTSSCASRGPPYSRPRLCLTW</sequence>